<organism evidence="2">
    <name type="scientific">Tetraselmis sp. GSL018</name>
    <dbReference type="NCBI Taxonomy" id="582737"/>
    <lineage>
        <taxon>Eukaryota</taxon>
        <taxon>Viridiplantae</taxon>
        <taxon>Chlorophyta</taxon>
        <taxon>core chlorophytes</taxon>
        <taxon>Chlorodendrophyceae</taxon>
        <taxon>Chlorodendrales</taxon>
        <taxon>Chlorodendraceae</taxon>
        <taxon>Tetraselmis</taxon>
    </lineage>
</organism>
<feature type="compositionally biased region" description="Basic residues" evidence="1">
    <location>
        <begin position="1"/>
        <end position="15"/>
    </location>
</feature>
<dbReference type="AlphaFoldDB" id="A0A061QWL6"/>
<protein>
    <submittedName>
        <fullName evidence="2">Uncharacterized protein</fullName>
    </submittedName>
</protein>
<name>A0A061QWL6_9CHLO</name>
<accession>A0A061QWL6</accession>
<reference evidence="2" key="1">
    <citation type="submission" date="2014-05" db="EMBL/GenBank/DDBJ databases">
        <title>The transcriptome of the halophilic microalga Tetraselmis sp. GSL018 isolated from the Great Salt Lake, Utah.</title>
        <authorList>
            <person name="Jinkerson R.E."/>
            <person name="D'Adamo S."/>
            <person name="Posewitz M.C."/>
        </authorList>
    </citation>
    <scope>NUCLEOTIDE SEQUENCE</scope>
    <source>
        <strain evidence="2">GSL018</strain>
    </source>
</reference>
<evidence type="ECO:0000313" key="2">
    <source>
        <dbReference type="EMBL" id="JAC62686.1"/>
    </source>
</evidence>
<dbReference type="EMBL" id="GBEZ01024283">
    <property type="protein sequence ID" value="JAC62686.1"/>
    <property type="molecule type" value="Transcribed_RNA"/>
</dbReference>
<feature type="region of interest" description="Disordered" evidence="1">
    <location>
        <begin position="1"/>
        <end position="29"/>
    </location>
</feature>
<feature type="non-terminal residue" evidence="2">
    <location>
        <position position="1"/>
    </location>
</feature>
<gene>
    <name evidence="2" type="ORF">TSPGSL018_22608</name>
</gene>
<evidence type="ECO:0000256" key="1">
    <source>
        <dbReference type="SAM" id="MobiDB-lite"/>
    </source>
</evidence>
<proteinExistence type="predicted"/>
<sequence length="78" mass="8891">KRQLSRGRRGIRPGRNRGLQEVEGARIPPTGPRVVKVSFDNRLTLPIDSERKRTRAGGREHAQRANRILLSVTSRLIR</sequence>